<name>A0A7J4JML4_9ARCH</name>
<dbReference type="AlphaFoldDB" id="A0A7J4JML4"/>
<evidence type="ECO:0000313" key="2">
    <source>
        <dbReference type="Proteomes" id="UP000564964"/>
    </source>
</evidence>
<proteinExistence type="predicted"/>
<gene>
    <name evidence="1" type="ORF">HA252_07120</name>
</gene>
<protein>
    <submittedName>
        <fullName evidence="1">Uncharacterized protein</fullName>
    </submittedName>
</protein>
<feature type="non-terminal residue" evidence="1">
    <location>
        <position position="1"/>
    </location>
</feature>
<dbReference type="Proteomes" id="UP000564964">
    <property type="component" value="Unassembled WGS sequence"/>
</dbReference>
<accession>A0A7J4JML4</accession>
<sequence length="72" mass="7772">TEEIEAFALHEWRLSAGGGEFDVEIGDGEYRKKLGLKASPQLAIPPFTFTGKFALRLTKEGGFVSGSIVEGN</sequence>
<dbReference type="EMBL" id="DUGH01000170">
    <property type="protein sequence ID" value="HIH17147.1"/>
    <property type="molecule type" value="Genomic_DNA"/>
</dbReference>
<evidence type="ECO:0000313" key="1">
    <source>
        <dbReference type="EMBL" id="HIH17147.1"/>
    </source>
</evidence>
<comment type="caution">
    <text evidence="1">The sequence shown here is derived from an EMBL/GenBank/DDBJ whole genome shotgun (WGS) entry which is preliminary data.</text>
</comment>
<reference evidence="2" key="1">
    <citation type="journal article" date="2020" name="bioRxiv">
        <title>A rank-normalized archaeal taxonomy based on genome phylogeny resolves widespread incomplete and uneven classifications.</title>
        <authorList>
            <person name="Rinke C."/>
            <person name="Chuvochina M."/>
            <person name="Mussig A.J."/>
            <person name="Chaumeil P.-A."/>
            <person name="Waite D.W."/>
            <person name="Whitman W.B."/>
            <person name="Parks D.H."/>
            <person name="Hugenholtz P."/>
        </authorList>
    </citation>
    <scope>NUCLEOTIDE SEQUENCE [LARGE SCALE GENOMIC DNA]</scope>
</reference>
<organism evidence="1 2">
    <name type="scientific">Candidatus Iainarchaeum sp</name>
    <dbReference type="NCBI Taxonomy" id="3101447"/>
    <lineage>
        <taxon>Archaea</taxon>
        <taxon>Candidatus Iainarchaeota</taxon>
        <taxon>Candidatus Iainarchaeia</taxon>
        <taxon>Candidatus Iainarchaeales</taxon>
        <taxon>Candidatus Iainarchaeaceae</taxon>
        <taxon>Candidatus Iainarchaeum</taxon>
    </lineage>
</organism>